<organism evidence="8 9">
    <name type="scientific">Sphingosinicella rhizophila</name>
    <dbReference type="NCBI Taxonomy" id="3050082"/>
    <lineage>
        <taxon>Bacteria</taxon>
        <taxon>Pseudomonadati</taxon>
        <taxon>Pseudomonadota</taxon>
        <taxon>Alphaproteobacteria</taxon>
        <taxon>Sphingomonadales</taxon>
        <taxon>Sphingosinicellaceae</taxon>
        <taxon>Sphingosinicella</taxon>
    </lineage>
</organism>
<evidence type="ECO:0000256" key="2">
    <source>
        <dbReference type="ARBA" id="ARBA00022448"/>
    </source>
</evidence>
<feature type="transmembrane region" description="Helical" evidence="6">
    <location>
        <begin position="289"/>
        <end position="309"/>
    </location>
</feature>
<feature type="transmembrane region" description="Helical" evidence="6">
    <location>
        <begin position="95"/>
        <end position="113"/>
    </location>
</feature>
<dbReference type="EMBL" id="JAVUPU010000003">
    <property type="protein sequence ID" value="MDT9598819.1"/>
    <property type="molecule type" value="Genomic_DNA"/>
</dbReference>
<protein>
    <submittedName>
        <fullName evidence="8">MFS transporter</fullName>
    </submittedName>
</protein>
<dbReference type="PANTHER" id="PTHR43791:SF36">
    <property type="entry name" value="TRANSPORTER, PUTATIVE (AFU_ORTHOLOGUE AFUA_6G08340)-RELATED"/>
    <property type="match status" value="1"/>
</dbReference>
<reference evidence="8 9" key="1">
    <citation type="submission" date="2023-05" db="EMBL/GenBank/DDBJ databases">
        <authorList>
            <person name="Guo Y."/>
        </authorList>
    </citation>
    <scope>NUCLEOTIDE SEQUENCE [LARGE SCALE GENOMIC DNA]</scope>
    <source>
        <strain evidence="8 9">GR2756</strain>
    </source>
</reference>
<evidence type="ECO:0000256" key="1">
    <source>
        <dbReference type="ARBA" id="ARBA00004141"/>
    </source>
</evidence>
<dbReference type="CDD" id="cd17319">
    <property type="entry name" value="MFS_ExuT_GudP_like"/>
    <property type="match status" value="1"/>
</dbReference>
<evidence type="ECO:0000256" key="4">
    <source>
        <dbReference type="ARBA" id="ARBA00022989"/>
    </source>
</evidence>
<keyword evidence="9" id="KW-1185">Reference proteome</keyword>
<dbReference type="InterPro" id="IPR020846">
    <property type="entry name" value="MFS_dom"/>
</dbReference>
<keyword evidence="4 6" id="KW-1133">Transmembrane helix</keyword>
<feature type="transmembrane region" description="Helical" evidence="6">
    <location>
        <begin position="321"/>
        <end position="338"/>
    </location>
</feature>
<proteinExistence type="predicted"/>
<comment type="caution">
    <text evidence="8">The sequence shown here is derived from an EMBL/GenBank/DDBJ whole genome shotgun (WGS) entry which is preliminary data.</text>
</comment>
<dbReference type="Proteomes" id="UP001259572">
    <property type="component" value="Unassembled WGS sequence"/>
</dbReference>
<gene>
    <name evidence="8" type="ORF">RQX22_07655</name>
</gene>
<feature type="transmembrane region" description="Helical" evidence="6">
    <location>
        <begin position="249"/>
        <end position="269"/>
    </location>
</feature>
<feature type="transmembrane region" description="Helical" evidence="6">
    <location>
        <begin position="406"/>
        <end position="428"/>
    </location>
</feature>
<evidence type="ECO:0000313" key="9">
    <source>
        <dbReference type="Proteomes" id="UP001259572"/>
    </source>
</evidence>
<feature type="transmembrane region" description="Helical" evidence="6">
    <location>
        <begin position="25"/>
        <end position="42"/>
    </location>
</feature>
<keyword evidence="2" id="KW-0813">Transport</keyword>
<feature type="transmembrane region" description="Helical" evidence="6">
    <location>
        <begin position="119"/>
        <end position="141"/>
    </location>
</feature>
<comment type="subcellular location">
    <subcellularLocation>
        <location evidence="1">Membrane</location>
        <topology evidence="1">Multi-pass membrane protein</topology>
    </subcellularLocation>
</comment>
<feature type="domain" description="Major facilitator superfamily (MFS) profile" evidence="7">
    <location>
        <begin position="29"/>
        <end position="433"/>
    </location>
</feature>
<feature type="transmembrane region" description="Helical" evidence="6">
    <location>
        <begin position="344"/>
        <end position="365"/>
    </location>
</feature>
<dbReference type="InterPro" id="IPR036259">
    <property type="entry name" value="MFS_trans_sf"/>
</dbReference>
<dbReference type="Pfam" id="PF07690">
    <property type="entry name" value="MFS_1"/>
    <property type="match status" value="1"/>
</dbReference>
<feature type="transmembrane region" description="Helical" evidence="6">
    <location>
        <begin position="377"/>
        <end position="400"/>
    </location>
</feature>
<evidence type="ECO:0000259" key="7">
    <source>
        <dbReference type="PROSITE" id="PS50850"/>
    </source>
</evidence>
<keyword evidence="5 6" id="KW-0472">Membrane</keyword>
<dbReference type="Gene3D" id="1.20.1250.20">
    <property type="entry name" value="MFS general substrate transporter like domains"/>
    <property type="match status" value="2"/>
</dbReference>
<evidence type="ECO:0000256" key="5">
    <source>
        <dbReference type="ARBA" id="ARBA00023136"/>
    </source>
</evidence>
<dbReference type="RefSeq" id="WP_315725197.1">
    <property type="nucleotide sequence ID" value="NZ_JAVUPU010000003.1"/>
</dbReference>
<dbReference type="PROSITE" id="PS50850">
    <property type="entry name" value="MFS"/>
    <property type="match status" value="1"/>
</dbReference>
<accession>A0ABU3Q6T3</accession>
<evidence type="ECO:0000313" key="8">
    <source>
        <dbReference type="EMBL" id="MDT9598819.1"/>
    </source>
</evidence>
<dbReference type="SUPFAM" id="SSF103473">
    <property type="entry name" value="MFS general substrate transporter"/>
    <property type="match status" value="1"/>
</dbReference>
<name>A0ABU3Q6T3_9SPHN</name>
<evidence type="ECO:0000256" key="3">
    <source>
        <dbReference type="ARBA" id="ARBA00022692"/>
    </source>
</evidence>
<feature type="transmembrane region" description="Helical" evidence="6">
    <location>
        <begin position="62"/>
        <end position="83"/>
    </location>
</feature>
<dbReference type="PANTHER" id="PTHR43791">
    <property type="entry name" value="PERMEASE-RELATED"/>
    <property type="match status" value="1"/>
</dbReference>
<keyword evidence="3 6" id="KW-0812">Transmembrane</keyword>
<dbReference type="InterPro" id="IPR011701">
    <property type="entry name" value="MFS"/>
</dbReference>
<feature type="transmembrane region" description="Helical" evidence="6">
    <location>
        <begin position="153"/>
        <end position="176"/>
    </location>
</feature>
<feature type="transmembrane region" description="Helical" evidence="6">
    <location>
        <begin position="188"/>
        <end position="208"/>
    </location>
</feature>
<evidence type="ECO:0000256" key="6">
    <source>
        <dbReference type="SAM" id="Phobius"/>
    </source>
</evidence>
<sequence>MTANPIDQNADGAPDEVGRSALRKAAWRLLPLLGLGYALAYIDRLNVSFAALQMNEDLQFSAAVYGLGAGLFFLTYALCEVPSNLVLMRVGARRWIARILVSWGAISTAMMFVEEPWQFYALRLLLGAAEAGFFPGAVYFLSRWFPGAYRGRAISGFYVALPLSTAVMAGMSGLILDNLDEVGGLGGWQWLFLLEGFPTILLGIIVWFRLTDRPREANWLTEAERNWLEARVVIETHALRMKEVFGAMLHPWVFILGAANFILLGSHYAFHFSAPTILKLETGLDATGIGYVVSATALLGVPAMLASSWYSDLRRDRIRQAALLIGVGASGYLLLAMADGPAMALTAYVLASLANFALQGVIWAIPGDLFRGRLAGVAFASIITIGMFGSFLAPIGWGALHDATGSYQTGILVLPALLLIPVTLLFVLRARARRQPLESA</sequence>